<sequence>MNSLTFEEKLRFITKMGDFIPHTSGLGMELHSIEGSELTLRLPYQQQLVGDAETGVLHSGALTVLLDQTLGLSAVCSNDIAPSVTPTLDLRIDHFGIAPPGSDIFATGKVLRATRKILFVDGYAWCESPDKPIARATGTWVRVMDIDLEWIKSIGRDSA</sequence>
<evidence type="ECO:0000259" key="1">
    <source>
        <dbReference type="Pfam" id="PF03061"/>
    </source>
</evidence>
<evidence type="ECO:0000313" key="2">
    <source>
        <dbReference type="EMBL" id="MCX2978227.1"/>
    </source>
</evidence>
<evidence type="ECO:0000313" key="3">
    <source>
        <dbReference type="Proteomes" id="UP001143304"/>
    </source>
</evidence>
<feature type="domain" description="Thioesterase" evidence="1">
    <location>
        <begin position="55"/>
        <end position="131"/>
    </location>
</feature>
<proteinExistence type="predicted"/>
<gene>
    <name evidence="2" type="ORF">EYC82_12745</name>
</gene>
<name>A0ABT3T9T3_9GAMM</name>
<dbReference type="InterPro" id="IPR029069">
    <property type="entry name" value="HotDog_dom_sf"/>
</dbReference>
<dbReference type="Proteomes" id="UP001143304">
    <property type="component" value="Unassembled WGS sequence"/>
</dbReference>
<dbReference type="Pfam" id="PF03061">
    <property type="entry name" value="4HBT"/>
    <property type="match status" value="1"/>
</dbReference>
<dbReference type="RefSeq" id="WP_279249925.1">
    <property type="nucleotide sequence ID" value="NZ_SHNO01000001.1"/>
</dbReference>
<dbReference type="PANTHER" id="PTHR43240:SF7">
    <property type="entry name" value="BLR7284 PROTEIN"/>
    <property type="match status" value="1"/>
</dbReference>
<reference evidence="2" key="1">
    <citation type="submission" date="2019-02" db="EMBL/GenBank/DDBJ databases">
        <authorList>
            <person name="Li S.-H."/>
        </authorList>
    </citation>
    <scope>NUCLEOTIDE SEQUENCE</scope>
    <source>
        <strain evidence="2">IMCC11814</strain>
    </source>
</reference>
<comment type="caution">
    <text evidence="2">The sequence shown here is derived from an EMBL/GenBank/DDBJ whole genome shotgun (WGS) entry which is preliminary data.</text>
</comment>
<dbReference type="SUPFAM" id="SSF54637">
    <property type="entry name" value="Thioesterase/thiol ester dehydrase-isomerase"/>
    <property type="match status" value="1"/>
</dbReference>
<protein>
    <submittedName>
        <fullName evidence="2">PaaI family thioesterase</fullName>
    </submittedName>
</protein>
<organism evidence="2 3">
    <name type="scientific">Candidatus Marimicrobium litorale</name>
    <dbReference type="NCBI Taxonomy" id="2518991"/>
    <lineage>
        <taxon>Bacteria</taxon>
        <taxon>Pseudomonadati</taxon>
        <taxon>Pseudomonadota</taxon>
        <taxon>Gammaproteobacteria</taxon>
        <taxon>Cellvibrionales</taxon>
        <taxon>Halieaceae</taxon>
        <taxon>Marimicrobium</taxon>
    </lineage>
</organism>
<dbReference type="InterPro" id="IPR006683">
    <property type="entry name" value="Thioestr_dom"/>
</dbReference>
<dbReference type="CDD" id="cd03443">
    <property type="entry name" value="PaaI_thioesterase"/>
    <property type="match status" value="1"/>
</dbReference>
<dbReference type="EMBL" id="SHNO01000001">
    <property type="protein sequence ID" value="MCX2978227.1"/>
    <property type="molecule type" value="Genomic_DNA"/>
</dbReference>
<dbReference type="PANTHER" id="PTHR43240">
    <property type="entry name" value="1,4-DIHYDROXY-2-NAPHTHOYL-COA THIOESTERASE 1"/>
    <property type="match status" value="1"/>
</dbReference>
<accession>A0ABT3T9T3</accession>
<dbReference type="Gene3D" id="3.10.129.10">
    <property type="entry name" value="Hotdog Thioesterase"/>
    <property type="match status" value="1"/>
</dbReference>
<keyword evidence="3" id="KW-1185">Reference proteome</keyword>